<dbReference type="RefSeq" id="WP_071063525.1">
    <property type="nucleotide sequence ID" value="NZ_MAXA01000213.1"/>
</dbReference>
<accession>A0A1S1Q528</accession>
<dbReference type="GO" id="GO:0005829">
    <property type="term" value="C:cytosol"/>
    <property type="evidence" value="ECO:0007669"/>
    <property type="project" value="TreeGrafter"/>
</dbReference>
<evidence type="ECO:0000256" key="4">
    <source>
        <dbReference type="ARBA" id="ARBA00023027"/>
    </source>
</evidence>
<name>A0A1S1Q528_9ACTN</name>
<reference evidence="7" key="1">
    <citation type="submission" date="2016-07" db="EMBL/GenBank/DDBJ databases">
        <title>Frankia sp. NRRL B-16219 Genome sequencing.</title>
        <authorList>
            <person name="Ghodhbane-Gtari F."/>
            <person name="Swanson E."/>
            <person name="Gueddou A."/>
            <person name="Louati M."/>
            <person name="Nouioui I."/>
            <person name="Hezbri K."/>
            <person name="Abebe-Akele F."/>
            <person name="Simpson S."/>
            <person name="Morris K."/>
            <person name="Thomas K."/>
            <person name="Gtari M."/>
            <person name="Tisa L.S."/>
        </authorList>
    </citation>
    <scope>NUCLEOTIDE SEQUENCE [LARGE SCALE GENOMIC DNA]</scope>
    <source>
        <strain evidence="7">NRRL B-16219</strain>
    </source>
</reference>
<keyword evidence="4" id="KW-0520">NAD</keyword>
<sequence>MDQLAVNRPADRASPATIVTEPSVRSRIEQYFLTINNAFPATRDVASIVITHMLPDRPYFLDGVARGADLISVLPKPRSCDPDTRAAVSSRYQCDDLDRDRFTHTGKVLAYVEERAAGRDLVLLDIGGYFAPALTSLCRQFSGRIVGVIEDTENGYRKYLSCGKLPCPVFSVARSPLKQPEDYLVGQSIVFSTESLLRAHGDILHGRETCVIGYGKIGRSVANTLRAKSVRTTVYETDPVRAVEAMSHGFAVKWSKAEALGRADVVVCATGNRALDGEDFTYLRPGSYVASVTSSDDELNLASLRGAYRVDRLGPHLSRMTSWNHHFYLLNDGNAVNFVHGAAVGPFIFLIQGEILAALALLSSGRVMEPGLHEVGNREREIIARSWLRCFNEE</sequence>
<keyword evidence="3" id="KW-0554">One-carbon metabolism</keyword>
<organism evidence="6 7">
    <name type="scientific">Parafrankia soli</name>
    <dbReference type="NCBI Taxonomy" id="2599596"/>
    <lineage>
        <taxon>Bacteria</taxon>
        <taxon>Bacillati</taxon>
        <taxon>Actinomycetota</taxon>
        <taxon>Actinomycetes</taxon>
        <taxon>Frankiales</taxon>
        <taxon>Frankiaceae</taxon>
        <taxon>Parafrankia</taxon>
    </lineage>
</organism>
<feature type="domain" description="S-adenosyl-L-homocysteine hydrolase NAD binding" evidence="5">
    <location>
        <begin position="181"/>
        <end position="343"/>
    </location>
</feature>
<dbReference type="AlphaFoldDB" id="A0A1S1Q528"/>
<dbReference type="Gene3D" id="3.40.50.720">
    <property type="entry name" value="NAD(P)-binding Rossmann-like Domain"/>
    <property type="match status" value="1"/>
</dbReference>
<dbReference type="EMBL" id="MAXA01000213">
    <property type="protein sequence ID" value="OHV28202.1"/>
    <property type="molecule type" value="Genomic_DNA"/>
</dbReference>
<keyword evidence="7" id="KW-1185">Reference proteome</keyword>
<evidence type="ECO:0000259" key="5">
    <source>
        <dbReference type="SMART" id="SM00997"/>
    </source>
</evidence>
<dbReference type="SMART" id="SM00996">
    <property type="entry name" value="AdoHcyase"/>
    <property type="match status" value="1"/>
</dbReference>
<evidence type="ECO:0000256" key="3">
    <source>
        <dbReference type="ARBA" id="ARBA00022563"/>
    </source>
</evidence>
<dbReference type="InterPro" id="IPR042172">
    <property type="entry name" value="Adenosylhomocyst_ase-like_sf"/>
</dbReference>
<dbReference type="Pfam" id="PF00670">
    <property type="entry name" value="AdoHcyase_NAD"/>
    <property type="match status" value="1"/>
</dbReference>
<evidence type="ECO:0000256" key="1">
    <source>
        <dbReference type="ARBA" id="ARBA00001911"/>
    </source>
</evidence>
<dbReference type="SUPFAM" id="SSF52283">
    <property type="entry name" value="Formate/glycerate dehydrogenase catalytic domain-like"/>
    <property type="match status" value="1"/>
</dbReference>
<dbReference type="OrthoDB" id="3207107at2"/>
<dbReference type="GO" id="GO:0006730">
    <property type="term" value="P:one-carbon metabolic process"/>
    <property type="evidence" value="ECO:0007669"/>
    <property type="project" value="UniProtKB-KW"/>
</dbReference>
<protein>
    <submittedName>
        <fullName evidence="6">Adenosylhomocysteinase</fullName>
    </submittedName>
</protein>
<dbReference type="Proteomes" id="UP000179769">
    <property type="component" value="Unassembled WGS sequence"/>
</dbReference>
<dbReference type="Gene3D" id="3.40.50.1480">
    <property type="entry name" value="Adenosylhomocysteinase-like"/>
    <property type="match status" value="1"/>
</dbReference>
<evidence type="ECO:0000313" key="6">
    <source>
        <dbReference type="EMBL" id="OHV28202.1"/>
    </source>
</evidence>
<dbReference type="SMART" id="SM00997">
    <property type="entry name" value="AdoHcyase_NAD"/>
    <property type="match status" value="1"/>
</dbReference>
<dbReference type="PANTHER" id="PTHR23420:SF0">
    <property type="entry name" value="ADENOSYLHOMOCYSTEINASE"/>
    <property type="match status" value="1"/>
</dbReference>
<dbReference type="InterPro" id="IPR000043">
    <property type="entry name" value="Adenosylhomocysteinase-like"/>
</dbReference>
<dbReference type="SUPFAM" id="SSF51735">
    <property type="entry name" value="NAD(P)-binding Rossmann-fold domains"/>
    <property type="match status" value="1"/>
</dbReference>
<dbReference type="InterPro" id="IPR036291">
    <property type="entry name" value="NAD(P)-bd_dom_sf"/>
</dbReference>
<dbReference type="PANTHER" id="PTHR23420">
    <property type="entry name" value="ADENOSYLHOMOCYSTEINASE"/>
    <property type="match status" value="1"/>
</dbReference>
<gene>
    <name evidence="6" type="ORF">BBK14_03260</name>
</gene>
<proteinExistence type="inferred from homology"/>
<comment type="cofactor">
    <cofactor evidence="1">
        <name>NAD(+)</name>
        <dbReference type="ChEBI" id="CHEBI:57540"/>
    </cofactor>
</comment>
<comment type="similarity">
    <text evidence="2">Belongs to the adenosylhomocysteinase family.</text>
</comment>
<comment type="caution">
    <text evidence="6">The sequence shown here is derived from an EMBL/GenBank/DDBJ whole genome shotgun (WGS) entry which is preliminary data.</text>
</comment>
<dbReference type="GO" id="GO:0033353">
    <property type="term" value="P:S-adenosylmethionine cycle"/>
    <property type="evidence" value="ECO:0007669"/>
    <property type="project" value="TreeGrafter"/>
</dbReference>
<dbReference type="InterPro" id="IPR015878">
    <property type="entry name" value="Ado_hCys_hydrolase_NAD-bd"/>
</dbReference>
<dbReference type="GO" id="GO:0004013">
    <property type="term" value="F:adenosylhomocysteinase activity"/>
    <property type="evidence" value="ECO:0007669"/>
    <property type="project" value="TreeGrafter"/>
</dbReference>
<evidence type="ECO:0000313" key="7">
    <source>
        <dbReference type="Proteomes" id="UP000179769"/>
    </source>
</evidence>
<evidence type="ECO:0000256" key="2">
    <source>
        <dbReference type="ARBA" id="ARBA00007122"/>
    </source>
</evidence>